<dbReference type="HOGENOM" id="CLU_3027115_0_0_5"/>
<keyword evidence="2" id="KW-0614">Plasmid</keyword>
<geneLocation type="plasmid" evidence="2 3">
    <name>pMNOD06</name>
</geneLocation>
<dbReference type="EMBL" id="CP001355">
    <property type="protein sequence ID" value="ACL63351.1"/>
    <property type="molecule type" value="Genomic_DNA"/>
</dbReference>
<reference evidence="3" key="1">
    <citation type="submission" date="2009-01" db="EMBL/GenBank/DDBJ databases">
        <title>Complete sequence of plasmid 6 of Methylobacterium nodulans ORS 2060.</title>
        <authorList>
            <consortium name="US DOE Joint Genome Institute"/>
            <person name="Lucas S."/>
            <person name="Copeland A."/>
            <person name="Lapidus A."/>
            <person name="Glavina del Rio T."/>
            <person name="Dalin E."/>
            <person name="Tice H."/>
            <person name="Bruce D."/>
            <person name="Goodwin L."/>
            <person name="Pitluck S."/>
            <person name="Sims D."/>
            <person name="Brettin T."/>
            <person name="Detter J.C."/>
            <person name="Han C."/>
            <person name="Larimer F."/>
            <person name="Land M."/>
            <person name="Hauser L."/>
            <person name="Kyrpides N."/>
            <person name="Ivanova N."/>
            <person name="Marx C.J."/>
            <person name="Richardson P."/>
        </authorList>
    </citation>
    <scope>NUCLEOTIDE SEQUENCE [LARGE SCALE GENOMIC DNA]</scope>
    <source>
        <strain evidence="3">LMG 21967 / CNCM I-2342 / ORS 2060</strain>
        <plasmid evidence="3">Plasmid pMNOD06</plasmid>
    </source>
</reference>
<dbReference type="KEGG" id="mno:Mnod_7760"/>
<protein>
    <submittedName>
        <fullName evidence="2">Uncharacterized protein</fullName>
    </submittedName>
</protein>
<dbReference type="Proteomes" id="UP000008207">
    <property type="component" value="Plasmid pMNOD06"/>
</dbReference>
<evidence type="ECO:0000313" key="3">
    <source>
        <dbReference type="Proteomes" id="UP000008207"/>
    </source>
</evidence>
<keyword evidence="3" id="KW-1185">Reference proteome</keyword>
<dbReference type="AlphaFoldDB" id="B8IY61"/>
<gene>
    <name evidence="2" type="ordered locus">Mnod_7760</name>
</gene>
<accession>B8IY61</accession>
<sequence length="55" mass="6671">MKRDEQIEMMQSAEKRTAGYLRAWLQDENVKAALRRHPRGRENHDDCAERRRRFG</sequence>
<evidence type="ECO:0000313" key="2">
    <source>
        <dbReference type="EMBL" id="ACL63351.1"/>
    </source>
</evidence>
<feature type="region of interest" description="Disordered" evidence="1">
    <location>
        <begin position="35"/>
        <end position="55"/>
    </location>
</feature>
<feature type="compositionally biased region" description="Basic and acidic residues" evidence="1">
    <location>
        <begin position="40"/>
        <end position="49"/>
    </location>
</feature>
<proteinExistence type="predicted"/>
<dbReference type="RefSeq" id="WP_012631447.1">
    <property type="nucleotide sequence ID" value="NC_011889.1"/>
</dbReference>
<evidence type="ECO:0000256" key="1">
    <source>
        <dbReference type="SAM" id="MobiDB-lite"/>
    </source>
</evidence>
<name>B8IY61_METNO</name>
<organism evidence="2 3">
    <name type="scientific">Methylobacterium nodulans (strain LMG 21967 / CNCM I-2342 / ORS 2060)</name>
    <dbReference type="NCBI Taxonomy" id="460265"/>
    <lineage>
        <taxon>Bacteria</taxon>
        <taxon>Pseudomonadati</taxon>
        <taxon>Pseudomonadota</taxon>
        <taxon>Alphaproteobacteria</taxon>
        <taxon>Hyphomicrobiales</taxon>
        <taxon>Methylobacteriaceae</taxon>
        <taxon>Methylobacterium</taxon>
    </lineage>
</organism>